<organism evidence="1 2">
    <name type="scientific">Marivirga sericea</name>
    <dbReference type="NCBI Taxonomy" id="1028"/>
    <lineage>
        <taxon>Bacteria</taxon>
        <taxon>Pseudomonadati</taxon>
        <taxon>Bacteroidota</taxon>
        <taxon>Cytophagia</taxon>
        <taxon>Cytophagales</taxon>
        <taxon>Marivirgaceae</taxon>
        <taxon>Marivirga</taxon>
    </lineage>
</organism>
<dbReference type="AlphaFoldDB" id="A0A1X7ICF3"/>
<evidence type="ECO:0000313" key="1">
    <source>
        <dbReference type="EMBL" id="SMG12123.1"/>
    </source>
</evidence>
<protein>
    <submittedName>
        <fullName evidence="1">Type IX secretion system membrane protein, PorP/SprF family</fullName>
    </submittedName>
</protein>
<dbReference type="Proteomes" id="UP000193804">
    <property type="component" value="Unassembled WGS sequence"/>
</dbReference>
<accession>A0A1X7ICF3</accession>
<sequence length="344" mass="38567">MNMDKLRNFLNYFTGAVLVLLLFCGNAVKGQDFQFSQYHESHLYLNPAFTGLGKMHRIAVNSRIQWPSLPRAFVTNAVSYDYNLDYLSSGFGLMITRDVAGSGNLGNTNASFLYSYRAALGDKLVLSTGLQFAYNFTGLNQNGLTLGDQLLDNRGVSFDSELANIQNIQFFDFSGGMLLYSQRLWGGFALHHLTQPEMSLIGDSNPLNMKISIHGGVRIPLYSGPKKLDNISSIAPSFVYKRQGINDQLDVGINWHYDPISAGLWYRGVPFNRTEPNESLYDRDALIFKFGLIFSDFQAGYSYDFTISEFGGASGGAHEISIIFDFEAQLKKRRKKEFIPCPTF</sequence>
<dbReference type="EMBL" id="FXAW01000001">
    <property type="protein sequence ID" value="SMG12123.1"/>
    <property type="molecule type" value="Genomic_DNA"/>
</dbReference>
<gene>
    <name evidence="1" type="ORF">SAMN05661096_00470</name>
</gene>
<name>A0A1X7ICF3_9BACT</name>
<dbReference type="NCBIfam" id="TIGR03519">
    <property type="entry name" value="T9SS_PorP_fam"/>
    <property type="match status" value="1"/>
</dbReference>
<keyword evidence="2" id="KW-1185">Reference proteome</keyword>
<proteinExistence type="predicted"/>
<dbReference type="RefSeq" id="WP_245830807.1">
    <property type="nucleotide sequence ID" value="NZ_FXAW01000001.1"/>
</dbReference>
<evidence type="ECO:0000313" key="2">
    <source>
        <dbReference type="Proteomes" id="UP000193804"/>
    </source>
</evidence>
<dbReference type="Pfam" id="PF11751">
    <property type="entry name" value="PorP_SprF"/>
    <property type="match status" value="1"/>
</dbReference>
<dbReference type="InterPro" id="IPR019861">
    <property type="entry name" value="PorP/SprF_Bacteroidetes"/>
</dbReference>
<reference evidence="2" key="1">
    <citation type="submission" date="2017-04" db="EMBL/GenBank/DDBJ databases">
        <authorList>
            <person name="Varghese N."/>
            <person name="Submissions S."/>
        </authorList>
    </citation>
    <scope>NUCLEOTIDE SEQUENCE [LARGE SCALE GENOMIC DNA]</scope>
    <source>
        <strain evidence="2">DSM 4125</strain>
    </source>
</reference>
<dbReference type="STRING" id="1028.SAMN05661096_00470"/>